<dbReference type="EMBL" id="JACHLR010000008">
    <property type="protein sequence ID" value="MBB4858835.1"/>
    <property type="molecule type" value="Genomic_DNA"/>
</dbReference>
<name>A0A7W7K9T3_9SPHN</name>
<accession>A0A7W7K9T3</accession>
<feature type="signal peptide" evidence="2">
    <location>
        <begin position="1"/>
        <end position="23"/>
    </location>
</feature>
<reference evidence="3 4" key="1">
    <citation type="submission" date="2020-08" db="EMBL/GenBank/DDBJ databases">
        <title>Functional genomics of gut bacteria from endangered species of beetles.</title>
        <authorList>
            <person name="Carlos-Shanley C."/>
        </authorList>
    </citation>
    <scope>NUCLEOTIDE SEQUENCE [LARGE SCALE GENOMIC DNA]</scope>
    <source>
        <strain evidence="3 4">S00245</strain>
    </source>
</reference>
<dbReference type="Pfam" id="PF20388">
    <property type="entry name" value="DUF6683"/>
    <property type="match status" value="1"/>
</dbReference>
<evidence type="ECO:0000313" key="4">
    <source>
        <dbReference type="Proteomes" id="UP000555448"/>
    </source>
</evidence>
<organism evidence="3 4">
    <name type="scientific">Novosphingobium chloroacetimidivorans</name>
    <dbReference type="NCBI Taxonomy" id="1428314"/>
    <lineage>
        <taxon>Bacteria</taxon>
        <taxon>Pseudomonadati</taxon>
        <taxon>Pseudomonadota</taxon>
        <taxon>Alphaproteobacteria</taxon>
        <taxon>Sphingomonadales</taxon>
        <taxon>Sphingomonadaceae</taxon>
        <taxon>Novosphingobium</taxon>
    </lineage>
</organism>
<feature type="chain" id="PRO_5031573519" evidence="2">
    <location>
        <begin position="24"/>
        <end position="259"/>
    </location>
</feature>
<feature type="region of interest" description="Disordered" evidence="1">
    <location>
        <begin position="41"/>
        <end position="61"/>
    </location>
</feature>
<dbReference type="RefSeq" id="WP_184244885.1">
    <property type="nucleotide sequence ID" value="NZ_JACHLR010000008.1"/>
</dbReference>
<dbReference type="AlphaFoldDB" id="A0A7W7K9T3"/>
<comment type="caution">
    <text evidence="3">The sequence shown here is derived from an EMBL/GenBank/DDBJ whole genome shotgun (WGS) entry which is preliminary data.</text>
</comment>
<dbReference type="Proteomes" id="UP000555448">
    <property type="component" value="Unassembled WGS sequence"/>
</dbReference>
<protein>
    <submittedName>
        <fullName evidence="3">Uncharacterized protein</fullName>
    </submittedName>
</protein>
<proteinExistence type="predicted"/>
<sequence>MTKAFKILMLGASIVAGVSSAHAQVDWSGMIQTEAMNSAIEDASRGGGSRAHRPAGSTGTSLMSGLAQSFAAQTGPGTTPAMAEVSGRYTPSPAVRQKLAQIMGDAAAKQDAAAGADMRKLVLSGEAVKRYGSMAPSMGLRANDAVDAFAFYMLAQWGVANDYREMFTRAQVAGVRRQAANAYAGVADQLATDALRQEFGEMLVVQGMAMSGVHETAVQKGDEATAARAAQLARKGGVRIFTMDPTTIELTEAGFRKKG</sequence>
<evidence type="ECO:0000256" key="2">
    <source>
        <dbReference type="SAM" id="SignalP"/>
    </source>
</evidence>
<evidence type="ECO:0000313" key="3">
    <source>
        <dbReference type="EMBL" id="MBB4858835.1"/>
    </source>
</evidence>
<gene>
    <name evidence="3" type="ORF">HNO88_002161</name>
</gene>
<keyword evidence="4" id="KW-1185">Reference proteome</keyword>
<dbReference type="InterPro" id="IPR046505">
    <property type="entry name" value="DUF6683"/>
</dbReference>
<evidence type="ECO:0000256" key="1">
    <source>
        <dbReference type="SAM" id="MobiDB-lite"/>
    </source>
</evidence>
<keyword evidence="2" id="KW-0732">Signal</keyword>